<name>A0A498JAM6_MALDO</name>
<comment type="caution">
    <text evidence="1">The sequence shown here is derived from an EMBL/GenBank/DDBJ whole genome shotgun (WGS) entry which is preliminary data.</text>
</comment>
<dbReference type="EMBL" id="RDQH01000334">
    <property type="protein sequence ID" value="RXH90852.1"/>
    <property type="molecule type" value="Genomic_DNA"/>
</dbReference>
<sequence>MSAVGYGFAESYVQRDLHKRKLKMEKEERAKLGRPESESEMVKSSSGCFFWPVLKKVHPTIVPRTRSAETEEVRTLNHKD</sequence>
<reference evidence="1 2" key="1">
    <citation type="submission" date="2018-10" db="EMBL/GenBank/DDBJ databases">
        <title>A high-quality apple genome assembly.</title>
        <authorList>
            <person name="Hu J."/>
        </authorList>
    </citation>
    <scope>NUCLEOTIDE SEQUENCE [LARGE SCALE GENOMIC DNA]</scope>
    <source>
        <strain evidence="2">cv. HFTH1</strain>
        <tissue evidence="1">Young leaf</tissue>
    </source>
</reference>
<proteinExistence type="predicted"/>
<keyword evidence="2" id="KW-1185">Reference proteome</keyword>
<dbReference type="Proteomes" id="UP000290289">
    <property type="component" value="Chromosome 8"/>
</dbReference>
<dbReference type="AlphaFoldDB" id="A0A498JAM6"/>
<accession>A0A498JAM6</accession>
<dbReference type="PANTHER" id="PTHR34950:SF8">
    <property type="entry name" value="TPX2 C-TERMINAL DOMAIN-CONTAINING PROTEIN"/>
    <property type="match status" value="1"/>
</dbReference>
<gene>
    <name evidence="1" type="ORF">DVH24_006797</name>
</gene>
<dbReference type="PANTHER" id="PTHR34950">
    <property type="entry name" value="OS04G0457400 PROTEIN"/>
    <property type="match status" value="1"/>
</dbReference>
<protein>
    <submittedName>
        <fullName evidence="1">Uncharacterized protein</fullName>
    </submittedName>
</protein>
<evidence type="ECO:0000313" key="2">
    <source>
        <dbReference type="Proteomes" id="UP000290289"/>
    </source>
</evidence>
<evidence type="ECO:0000313" key="1">
    <source>
        <dbReference type="EMBL" id="RXH90852.1"/>
    </source>
</evidence>
<organism evidence="1 2">
    <name type="scientific">Malus domestica</name>
    <name type="common">Apple</name>
    <name type="synonym">Pyrus malus</name>
    <dbReference type="NCBI Taxonomy" id="3750"/>
    <lineage>
        <taxon>Eukaryota</taxon>
        <taxon>Viridiplantae</taxon>
        <taxon>Streptophyta</taxon>
        <taxon>Embryophyta</taxon>
        <taxon>Tracheophyta</taxon>
        <taxon>Spermatophyta</taxon>
        <taxon>Magnoliopsida</taxon>
        <taxon>eudicotyledons</taxon>
        <taxon>Gunneridae</taxon>
        <taxon>Pentapetalae</taxon>
        <taxon>rosids</taxon>
        <taxon>fabids</taxon>
        <taxon>Rosales</taxon>
        <taxon>Rosaceae</taxon>
        <taxon>Amygdaloideae</taxon>
        <taxon>Maleae</taxon>
        <taxon>Malus</taxon>
    </lineage>
</organism>